<dbReference type="SUPFAM" id="SSF46689">
    <property type="entry name" value="Homeodomain-like"/>
    <property type="match status" value="2"/>
</dbReference>
<dbReference type="InterPro" id="IPR018060">
    <property type="entry name" value="HTH_AraC"/>
</dbReference>
<dbReference type="PROSITE" id="PS01124">
    <property type="entry name" value="HTH_ARAC_FAMILY_2"/>
    <property type="match status" value="1"/>
</dbReference>
<keyword evidence="6" id="KW-1185">Reference proteome</keyword>
<keyword evidence="1" id="KW-0805">Transcription regulation</keyword>
<dbReference type="InterPro" id="IPR037923">
    <property type="entry name" value="HTH-like"/>
</dbReference>
<evidence type="ECO:0000313" key="5">
    <source>
        <dbReference type="EMBL" id="MDB1126237.1"/>
    </source>
</evidence>
<evidence type="ECO:0000313" key="6">
    <source>
        <dbReference type="Proteomes" id="UP001210678"/>
    </source>
</evidence>
<protein>
    <submittedName>
        <fullName evidence="5">AraC family transcriptional regulator</fullName>
    </submittedName>
</protein>
<dbReference type="SMART" id="SM00342">
    <property type="entry name" value="HTH_ARAC"/>
    <property type="match status" value="1"/>
</dbReference>
<gene>
    <name evidence="5" type="ORF">PGX00_22230</name>
</gene>
<evidence type="ECO:0000256" key="3">
    <source>
        <dbReference type="ARBA" id="ARBA00023163"/>
    </source>
</evidence>
<dbReference type="RefSeq" id="WP_272140681.1">
    <property type="nucleotide sequence ID" value="NZ_JAQLOI010000003.1"/>
</dbReference>
<evidence type="ECO:0000256" key="1">
    <source>
        <dbReference type="ARBA" id="ARBA00023015"/>
    </source>
</evidence>
<evidence type="ECO:0000259" key="4">
    <source>
        <dbReference type="PROSITE" id="PS01124"/>
    </source>
</evidence>
<reference evidence="5 6" key="1">
    <citation type="submission" date="2023-01" db="EMBL/GenBank/DDBJ databases">
        <title>Vibrio sp. KJ40-1 sp.nov, isolated from marine algae.</title>
        <authorList>
            <person name="Butt M."/>
            <person name="Kim J.M.J."/>
            <person name="Jeon C.O.C."/>
        </authorList>
    </citation>
    <scope>NUCLEOTIDE SEQUENCE [LARGE SCALE GENOMIC DNA]</scope>
    <source>
        <strain evidence="5 6">KJ40-1</strain>
    </source>
</reference>
<evidence type="ECO:0000256" key="2">
    <source>
        <dbReference type="ARBA" id="ARBA00023125"/>
    </source>
</evidence>
<dbReference type="PANTHER" id="PTHR43280">
    <property type="entry name" value="ARAC-FAMILY TRANSCRIPTIONAL REGULATOR"/>
    <property type="match status" value="1"/>
</dbReference>
<dbReference type="SUPFAM" id="SSF51215">
    <property type="entry name" value="Regulatory protein AraC"/>
    <property type="match status" value="1"/>
</dbReference>
<keyword evidence="2" id="KW-0238">DNA-binding</keyword>
<dbReference type="InterPro" id="IPR009057">
    <property type="entry name" value="Homeodomain-like_sf"/>
</dbReference>
<dbReference type="Proteomes" id="UP001210678">
    <property type="component" value="Unassembled WGS sequence"/>
</dbReference>
<accession>A0ABT4YXC5</accession>
<feature type="domain" description="HTH araC/xylS-type" evidence="4">
    <location>
        <begin position="174"/>
        <end position="260"/>
    </location>
</feature>
<dbReference type="Pfam" id="PF12833">
    <property type="entry name" value="HTH_18"/>
    <property type="match status" value="1"/>
</dbReference>
<sequence>MKNNPLVIRKSVSCTGITIRSYWDVNADKAYQNVWPRDRKLPYADNTLVVVYTESGQGVINVKNADSIHIRGNSLIFLDPQSISSYGCTGLAWKLYWIEIFIEEEARKHIPFNSIINIENRVHYELQLEELKKQLNYNETYHNAYAAAIFTKVFYEWLVNANFKDKTPQQKVIDTVVDEMYHRISENWTVKEMATFVGCSEQHMRKLFTKQTGKSPKEYYMTIKLEIAHTLLKKGTHNITQLAYELAFTDAFHLSKAFKKIWYFSLRGHSTSNECCYQLVRIKNALIRVHFQYHICH</sequence>
<dbReference type="PANTHER" id="PTHR43280:SF31">
    <property type="entry name" value="TRANSCRIPTIONAL REGULATORY PROTEIN"/>
    <property type="match status" value="1"/>
</dbReference>
<dbReference type="EMBL" id="JAQLOI010000003">
    <property type="protein sequence ID" value="MDB1126237.1"/>
    <property type="molecule type" value="Genomic_DNA"/>
</dbReference>
<dbReference type="Gene3D" id="1.10.10.60">
    <property type="entry name" value="Homeodomain-like"/>
    <property type="match status" value="1"/>
</dbReference>
<proteinExistence type="predicted"/>
<keyword evidence="3" id="KW-0804">Transcription</keyword>
<comment type="caution">
    <text evidence="5">The sequence shown here is derived from an EMBL/GenBank/DDBJ whole genome shotgun (WGS) entry which is preliminary data.</text>
</comment>
<name>A0ABT4YXC5_9VIBR</name>
<organism evidence="5 6">
    <name type="scientific">Vibrio algarum</name>
    <dbReference type="NCBI Taxonomy" id="3020714"/>
    <lineage>
        <taxon>Bacteria</taxon>
        <taxon>Pseudomonadati</taxon>
        <taxon>Pseudomonadota</taxon>
        <taxon>Gammaproteobacteria</taxon>
        <taxon>Vibrionales</taxon>
        <taxon>Vibrionaceae</taxon>
        <taxon>Vibrio</taxon>
    </lineage>
</organism>